<proteinExistence type="predicted"/>
<protein>
    <submittedName>
        <fullName evidence="2">Lamin tail domain-containing protein</fullName>
    </submittedName>
</protein>
<dbReference type="Gene3D" id="2.60.40.1260">
    <property type="entry name" value="Lamin Tail domain"/>
    <property type="match status" value="2"/>
</dbReference>
<gene>
    <name evidence="2" type="ORF">I8J31_05705</name>
</gene>
<dbReference type="Proteomes" id="UP000628710">
    <property type="component" value="Unassembled WGS sequence"/>
</dbReference>
<keyword evidence="3" id="KW-1185">Reference proteome</keyword>
<evidence type="ECO:0000313" key="2">
    <source>
        <dbReference type="EMBL" id="MBJ7537172.1"/>
    </source>
</evidence>
<feature type="domain" description="LTD" evidence="1">
    <location>
        <begin position="146"/>
        <end position="259"/>
    </location>
</feature>
<dbReference type="InterPro" id="IPR036415">
    <property type="entry name" value="Lamin_tail_dom_sf"/>
</dbReference>
<name>A0A934N0X6_9GAMM</name>
<comment type="caution">
    <text evidence="2">The sequence shown here is derived from an EMBL/GenBank/DDBJ whole genome shotgun (WGS) entry which is preliminary data.</text>
</comment>
<evidence type="ECO:0000259" key="1">
    <source>
        <dbReference type="PROSITE" id="PS51841"/>
    </source>
</evidence>
<dbReference type="AlphaFoldDB" id="A0A934N0X6"/>
<accession>A0A934N0X6</accession>
<dbReference type="Pfam" id="PF00932">
    <property type="entry name" value="LTD"/>
    <property type="match status" value="2"/>
</dbReference>
<dbReference type="InterPro" id="IPR001322">
    <property type="entry name" value="Lamin_tail_dom"/>
</dbReference>
<dbReference type="PROSITE" id="PS51841">
    <property type="entry name" value="LTD"/>
    <property type="match status" value="2"/>
</dbReference>
<evidence type="ECO:0000313" key="3">
    <source>
        <dbReference type="Proteomes" id="UP000628710"/>
    </source>
</evidence>
<dbReference type="SUPFAM" id="SSF74853">
    <property type="entry name" value="Lamin A/C globular tail domain"/>
    <property type="match status" value="2"/>
</dbReference>
<feature type="domain" description="LTD" evidence="1">
    <location>
        <begin position="40"/>
        <end position="145"/>
    </location>
</feature>
<reference evidence="2" key="1">
    <citation type="submission" date="2020-12" db="EMBL/GenBank/DDBJ databases">
        <title>Marinomonas arctica sp. nov., a psychrotolerant bacterium isolated from the Arctic.</title>
        <authorList>
            <person name="Zhang Y."/>
        </authorList>
    </citation>
    <scope>NUCLEOTIDE SEQUENCE</scope>
    <source>
        <strain evidence="2">C1424</strain>
    </source>
</reference>
<sequence>MAIMTPIEVLNVIRYEVSAAHKNTNQASQPSLNAFWQKLNTLQINSQIVISHLQYDGVEPLDEYVELCNKSDLVVDLSGWQLEAGLPDQLFVFPEGYLMHPQQTVRVYTDSSSELSFHSKKPIWNNSGDCGLLKTPDGELVCQWAYRNNAHADVSISHIHVDGKEHRSEGDEFVELTNMGLSHLDISHWTLVAQRNHTSFEFPSKTVLGPHQTFRVYTNKADCGEGQYSINSRAAIWNNQGGACLLCDDTGREVSTYKY</sequence>
<organism evidence="2 3">
    <name type="scientific">Marinomonas transparens</name>
    <dbReference type="NCBI Taxonomy" id="2795388"/>
    <lineage>
        <taxon>Bacteria</taxon>
        <taxon>Pseudomonadati</taxon>
        <taxon>Pseudomonadota</taxon>
        <taxon>Gammaproteobacteria</taxon>
        <taxon>Oceanospirillales</taxon>
        <taxon>Oceanospirillaceae</taxon>
        <taxon>Marinomonas</taxon>
    </lineage>
</organism>
<dbReference type="EMBL" id="JAEMNX010000003">
    <property type="protein sequence ID" value="MBJ7537172.1"/>
    <property type="molecule type" value="Genomic_DNA"/>
</dbReference>